<evidence type="ECO:0000259" key="5">
    <source>
        <dbReference type="Pfam" id="PF12770"/>
    </source>
</evidence>
<feature type="repeat" description="TPR" evidence="1">
    <location>
        <begin position="236"/>
        <end position="269"/>
    </location>
</feature>
<feature type="chain" id="PRO_5046323319" evidence="4">
    <location>
        <begin position="24"/>
        <end position="924"/>
    </location>
</feature>
<feature type="domain" description="CHAT" evidence="5">
    <location>
        <begin position="622"/>
        <end position="884"/>
    </location>
</feature>
<dbReference type="Pfam" id="PF13424">
    <property type="entry name" value="TPR_12"/>
    <property type="match status" value="1"/>
</dbReference>
<dbReference type="InterPro" id="IPR024983">
    <property type="entry name" value="CHAT_dom"/>
</dbReference>
<keyword evidence="3" id="KW-1133">Transmembrane helix</keyword>
<accession>A0ABW6BTL6</accession>
<dbReference type="RefSeq" id="WP_377483240.1">
    <property type="nucleotide sequence ID" value="NZ_JBHUOX010000005.1"/>
</dbReference>
<dbReference type="PROSITE" id="PS50005">
    <property type="entry name" value="TPR"/>
    <property type="match status" value="3"/>
</dbReference>
<dbReference type="Proteomes" id="UP001597641">
    <property type="component" value="Unassembled WGS sequence"/>
</dbReference>
<dbReference type="PANTHER" id="PTHR10098">
    <property type="entry name" value="RAPSYN-RELATED"/>
    <property type="match status" value="1"/>
</dbReference>
<evidence type="ECO:0000313" key="6">
    <source>
        <dbReference type="EMBL" id="MFD3000332.1"/>
    </source>
</evidence>
<proteinExistence type="predicted"/>
<protein>
    <submittedName>
        <fullName evidence="6">CHAT domain-containing protein</fullName>
    </submittedName>
</protein>
<gene>
    <name evidence="6" type="ORF">ACFS7Z_08170</name>
</gene>
<feature type="repeat" description="TPR" evidence="1">
    <location>
        <begin position="72"/>
        <end position="105"/>
    </location>
</feature>
<dbReference type="Gene3D" id="1.25.40.10">
    <property type="entry name" value="Tetratricopeptide repeat domain"/>
    <property type="match status" value="3"/>
</dbReference>
<keyword evidence="3" id="KW-0812">Transmembrane</keyword>
<name>A0ABW6BTL6_9BACT</name>
<dbReference type="EMBL" id="JBHUOX010000005">
    <property type="protein sequence ID" value="MFD3000332.1"/>
    <property type="molecule type" value="Genomic_DNA"/>
</dbReference>
<comment type="caution">
    <text evidence="6">The sequence shown here is derived from an EMBL/GenBank/DDBJ whole genome shotgun (WGS) entry which is preliminary data.</text>
</comment>
<organism evidence="6 7">
    <name type="scientific">Pontibacter toksunensis</name>
    <dbReference type="NCBI Taxonomy" id="1332631"/>
    <lineage>
        <taxon>Bacteria</taxon>
        <taxon>Pseudomonadati</taxon>
        <taxon>Bacteroidota</taxon>
        <taxon>Cytophagia</taxon>
        <taxon>Cytophagales</taxon>
        <taxon>Hymenobacteraceae</taxon>
        <taxon>Pontibacter</taxon>
    </lineage>
</organism>
<keyword evidence="2" id="KW-0175">Coiled coil</keyword>
<feature type="signal peptide" evidence="4">
    <location>
        <begin position="1"/>
        <end position="23"/>
    </location>
</feature>
<evidence type="ECO:0000256" key="2">
    <source>
        <dbReference type="SAM" id="Coils"/>
    </source>
</evidence>
<dbReference type="PROSITE" id="PS50293">
    <property type="entry name" value="TPR_REGION"/>
    <property type="match status" value="1"/>
</dbReference>
<evidence type="ECO:0000256" key="3">
    <source>
        <dbReference type="SAM" id="Phobius"/>
    </source>
</evidence>
<keyword evidence="4" id="KW-0732">Signal</keyword>
<dbReference type="SMART" id="SM00028">
    <property type="entry name" value="TPR"/>
    <property type="match status" value="7"/>
</dbReference>
<feature type="coiled-coil region" evidence="2">
    <location>
        <begin position="502"/>
        <end position="533"/>
    </location>
</feature>
<reference evidence="7" key="1">
    <citation type="journal article" date="2019" name="Int. J. Syst. Evol. Microbiol.">
        <title>The Global Catalogue of Microorganisms (GCM) 10K type strain sequencing project: providing services to taxonomists for standard genome sequencing and annotation.</title>
        <authorList>
            <consortium name="The Broad Institute Genomics Platform"/>
            <consortium name="The Broad Institute Genome Sequencing Center for Infectious Disease"/>
            <person name="Wu L."/>
            <person name="Ma J."/>
        </authorList>
    </citation>
    <scope>NUCLEOTIDE SEQUENCE [LARGE SCALE GENOMIC DNA]</scope>
    <source>
        <strain evidence="7">KCTC 23984</strain>
    </source>
</reference>
<keyword evidence="1" id="KW-0802">TPR repeat</keyword>
<keyword evidence="3" id="KW-0472">Membrane</keyword>
<sequence>MLKLLVKYFLLLTLMPLNQQIQAQCLSNIELFHELKKIEGDAVDENTEKLRKLHQLQSIFLKCNKSKDSTYAQIVHRLGSIYYQSQNIEEAIRFTKEAVSVNKSGKEYADKSFLANSYLNLGTFYSAVYLSEESHQSWNNCISISSQFPGRSFLALVAFEQKSFAYFQTGDYQKSIETAENGISLARKTANSTAEALLLSQKAQAQAELNIIKEAEENIKKAVSILTENSETEMLATSYSVYALILNKKGDTEAAIQYYRKAYDLNKAQAYWAQCSRDMLDLGLLYDNKLQDSQNALACFEQGLEMVDKQNDDNLRAGIYTNMGAVYWREKDFDKALQFYQKALNTFPIQFKDTSIHSNPTLSMLKLASNDYYVSTLLANKAEVLLDKYKVVCSKKLLSSSLKTYLLADKAVDLMRWEQYGEQSKLFWRSNTKKMYEHAIEASYLANNTRLAFFFMEKSRAVLLNDKLNELGAFAKLPPSEMVKEQEFRNRVLTAQQKWINLETETQERETVRAELLEAKNDYENYIENLEKRYPAYYQYKYADDVPSLNTLQQYLALNKASFVHYFINDSASYVLSITPENSRILKLPKDKFNQEQLNRFIMFCSEKQTLNNNFSSFALLSNQLYNTLFKPLQLPEGKVIVCADNFLIPFEAMCTDSRGKRYLIDDYVFSYVYSSRYLLEKFASKPAEGNFIGFAPVHFQPYLQLAELKQAAVSLQQTASYYPSSKLFTEKQATKDNFIQNIAGYSIVNVFSHARADTSKREPMLFMQDSAIRLSELQLSRNMATELVVLSACQTNVGKNATGEGIYSLARGFASAGVPSVAATLWKADEQAIYEISNMFHEYLAQGMRKDDALQKAKLNYVRLNSHEKSLPYYWANMIIMGNSEHINLSESQTDWWWIGLAIVILLGIIFILFRRRLTPKAI</sequence>
<dbReference type="InterPro" id="IPR011990">
    <property type="entry name" value="TPR-like_helical_dom_sf"/>
</dbReference>
<feature type="transmembrane region" description="Helical" evidence="3">
    <location>
        <begin position="897"/>
        <end position="915"/>
    </location>
</feature>
<evidence type="ECO:0000256" key="4">
    <source>
        <dbReference type="SAM" id="SignalP"/>
    </source>
</evidence>
<evidence type="ECO:0000313" key="7">
    <source>
        <dbReference type="Proteomes" id="UP001597641"/>
    </source>
</evidence>
<evidence type="ECO:0000256" key="1">
    <source>
        <dbReference type="PROSITE-ProRule" id="PRU00339"/>
    </source>
</evidence>
<keyword evidence="7" id="KW-1185">Reference proteome</keyword>
<feature type="repeat" description="TPR" evidence="1">
    <location>
        <begin position="317"/>
        <end position="350"/>
    </location>
</feature>
<dbReference type="Pfam" id="PF13181">
    <property type="entry name" value="TPR_8"/>
    <property type="match status" value="2"/>
</dbReference>
<dbReference type="SUPFAM" id="SSF48452">
    <property type="entry name" value="TPR-like"/>
    <property type="match status" value="3"/>
</dbReference>
<dbReference type="PANTHER" id="PTHR10098:SF108">
    <property type="entry name" value="TETRATRICOPEPTIDE REPEAT PROTEIN 28"/>
    <property type="match status" value="1"/>
</dbReference>
<dbReference type="InterPro" id="IPR019734">
    <property type="entry name" value="TPR_rpt"/>
</dbReference>
<dbReference type="Pfam" id="PF12770">
    <property type="entry name" value="CHAT"/>
    <property type="match status" value="1"/>
</dbReference>